<evidence type="ECO:0000313" key="2">
    <source>
        <dbReference type="Proteomes" id="UP000001982"/>
    </source>
</evidence>
<evidence type="ECO:0000313" key="1">
    <source>
        <dbReference type="EMBL" id="ABE54234.1"/>
    </source>
</evidence>
<dbReference type="STRING" id="318161.Sden_0946"/>
<name>Q12QP2_SHEDO</name>
<protein>
    <recommendedName>
        <fullName evidence="3">DUF2927 domain-containing protein</fullName>
    </recommendedName>
</protein>
<gene>
    <name evidence="1" type="ordered locus">Sden_0946</name>
</gene>
<sequence>MRLTIQRLQALLFAGPCFGLCVGLCTGLLTSSSQASPWLEADFIQQAFMEVALKSEYQQGDKTLRKWLTPIKVGLEHHVGNEALHTRLVQLHLAHLKQLSGHDISLATNQQEANVRLLFTRQNLWQQQAQQLMGKASAAHLHGAVCIAHMETTRDEITRAYIIIPVDQAQMHGKLVACIVEELTQILGLPNDSEKVFPSIFNDRTPQTLLSGLDAILIKALYSPSLKVGMNAAEVKAPLQALLRAWQADGSLANADAWVRQGKLYPLLGF</sequence>
<proteinExistence type="predicted"/>
<dbReference type="Proteomes" id="UP000001982">
    <property type="component" value="Chromosome"/>
</dbReference>
<dbReference type="InterPro" id="IPR021323">
    <property type="entry name" value="DUF2927"/>
</dbReference>
<accession>Q12QP2</accession>
<dbReference type="EMBL" id="CP000302">
    <property type="protein sequence ID" value="ABE54234.1"/>
    <property type="molecule type" value="Genomic_DNA"/>
</dbReference>
<dbReference type="eggNOG" id="ENOG502Z86E">
    <property type="taxonomic scope" value="Bacteria"/>
</dbReference>
<dbReference type="KEGG" id="sdn:Sden_0946"/>
<organism evidence="1 2">
    <name type="scientific">Shewanella denitrificans (strain OS217 / ATCC BAA-1090 / DSM 15013)</name>
    <dbReference type="NCBI Taxonomy" id="318161"/>
    <lineage>
        <taxon>Bacteria</taxon>
        <taxon>Pseudomonadati</taxon>
        <taxon>Pseudomonadota</taxon>
        <taxon>Gammaproteobacteria</taxon>
        <taxon>Alteromonadales</taxon>
        <taxon>Shewanellaceae</taxon>
        <taxon>Shewanella</taxon>
    </lineage>
</organism>
<evidence type="ECO:0008006" key="3">
    <source>
        <dbReference type="Google" id="ProtNLM"/>
    </source>
</evidence>
<dbReference type="HOGENOM" id="CLU_087574_0_0_6"/>
<reference evidence="1 2" key="1">
    <citation type="submission" date="2006-03" db="EMBL/GenBank/DDBJ databases">
        <title>Complete sequence of Shewanella denitrificans OS217.</title>
        <authorList>
            <consortium name="US DOE Joint Genome Institute"/>
            <person name="Copeland A."/>
            <person name="Lucas S."/>
            <person name="Lapidus A."/>
            <person name="Barry K."/>
            <person name="Detter J.C."/>
            <person name="Glavina del Rio T."/>
            <person name="Hammon N."/>
            <person name="Israni S."/>
            <person name="Dalin E."/>
            <person name="Tice H."/>
            <person name="Pitluck S."/>
            <person name="Brettin T."/>
            <person name="Bruce D."/>
            <person name="Han C."/>
            <person name="Tapia R."/>
            <person name="Gilna P."/>
            <person name="Kiss H."/>
            <person name="Schmutz J."/>
            <person name="Larimer F."/>
            <person name="Land M."/>
            <person name="Hauser L."/>
            <person name="Kyrpides N."/>
            <person name="Lykidis A."/>
            <person name="Richardson P."/>
        </authorList>
    </citation>
    <scope>NUCLEOTIDE SEQUENCE [LARGE SCALE GENOMIC DNA]</scope>
    <source>
        <strain evidence="2">OS217 / ATCC BAA-1090 / DSM 15013</strain>
    </source>
</reference>
<dbReference type="OrthoDB" id="3295600at2"/>
<dbReference type="AlphaFoldDB" id="Q12QP2"/>
<keyword evidence="2" id="KW-1185">Reference proteome</keyword>
<dbReference type="Pfam" id="PF11150">
    <property type="entry name" value="DUF2927"/>
    <property type="match status" value="1"/>
</dbReference>